<dbReference type="SUPFAM" id="SSF53597">
    <property type="entry name" value="Dihydrofolate reductase-like"/>
    <property type="match status" value="1"/>
</dbReference>
<dbReference type="PANTHER" id="PTHR38011:SF11">
    <property type="entry name" value="2,5-DIAMINO-6-RIBOSYLAMINO-4(3H)-PYRIMIDINONE 5'-PHOSPHATE REDUCTASE"/>
    <property type="match status" value="1"/>
</dbReference>
<dbReference type="PANTHER" id="PTHR38011">
    <property type="entry name" value="DIHYDROFOLATE REDUCTASE FAMILY PROTEIN (AFU_ORTHOLOGUE AFUA_8G06820)"/>
    <property type="match status" value="1"/>
</dbReference>
<evidence type="ECO:0000259" key="1">
    <source>
        <dbReference type="Pfam" id="PF01872"/>
    </source>
</evidence>
<organism evidence="2 3">
    <name type="scientific">Streptococcus acidominimus</name>
    <dbReference type="NCBI Taxonomy" id="1326"/>
    <lineage>
        <taxon>Bacteria</taxon>
        <taxon>Bacillati</taxon>
        <taxon>Bacillota</taxon>
        <taxon>Bacilli</taxon>
        <taxon>Lactobacillales</taxon>
        <taxon>Streptococcaceae</taxon>
        <taxon>Streptococcus</taxon>
    </lineage>
</organism>
<name>A0A239WWU3_STRAI</name>
<dbReference type="GO" id="GO:0009231">
    <property type="term" value="P:riboflavin biosynthetic process"/>
    <property type="evidence" value="ECO:0007669"/>
    <property type="project" value="InterPro"/>
</dbReference>
<dbReference type="KEGG" id="saco:SAME_00898"/>
<evidence type="ECO:0000313" key="2">
    <source>
        <dbReference type="EMBL" id="SNV38971.1"/>
    </source>
</evidence>
<dbReference type="AlphaFoldDB" id="A0A239WWU3"/>
<dbReference type="RefSeq" id="WP_095122293.1">
    <property type="nucleotide sequence ID" value="NZ_LT906454.1"/>
</dbReference>
<dbReference type="Proteomes" id="UP000215144">
    <property type="component" value="Chromosome 1"/>
</dbReference>
<dbReference type="EC" id="1.5.1.3" evidence="2"/>
<accession>A0A239WWU3</accession>
<evidence type="ECO:0000313" key="3">
    <source>
        <dbReference type="Proteomes" id="UP000215144"/>
    </source>
</evidence>
<dbReference type="EMBL" id="LT906454">
    <property type="protein sequence ID" value="SNV38971.1"/>
    <property type="molecule type" value="Genomic_DNA"/>
</dbReference>
<dbReference type="GO" id="GO:0004146">
    <property type="term" value="F:dihydrofolate reductase activity"/>
    <property type="evidence" value="ECO:0007669"/>
    <property type="project" value="UniProtKB-EC"/>
</dbReference>
<reference evidence="2 3" key="1">
    <citation type="submission" date="2017-06" db="EMBL/GenBank/DDBJ databases">
        <authorList>
            <consortium name="Pathogen Informatics"/>
        </authorList>
    </citation>
    <scope>NUCLEOTIDE SEQUENCE [LARGE SCALE GENOMIC DNA]</scope>
    <source>
        <strain evidence="2 3">NCTC11291</strain>
    </source>
</reference>
<gene>
    <name evidence="2" type="primary">yyaP_2</name>
    <name evidence="2" type="ORF">SAMEA4504048_00898</name>
</gene>
<sequence>MARRLVLNIAVSLDGYIAREDGSYDWIIENSDSPANTAEQFDNDGFFKSCDTIIMGYQSYRDYPIEMIDDYEHKQFIVASRKEHPSAAHVTFSKTIIEDIKQLKKQDGTDTWLFGGANLVDQVISLSLVDEYIIGIIPIILGKGKRLFTDNTTEIPLTLIQSTVTNGIAMLRYLPTDTQKS</sequence>
<dbReference type="InterPro" id="IPR024072">
    <property type="entry name" value="DHFR-like_dom_sf"/>
</dbReference>
<proteinExistence type="predicted"/>
<dbReference type="InterPro" id="IPR002734">
    <property type="entry name" value="RibDG_C"/>
</dbReference>
<feature type="domain" description="Bacterial bifunctional deaminase-reductase C-terminal" evidence="1">
    <location>
        <begin position="5"/>
        <end position="162"/>
    </location>
</feature>
<dbReference type="OrthoDB" id="195113at2"/>
<dbReference type="GO" id="GO:0008703">
    <property type="term" value="F:5-amino-6-(5-phosphoribosylamino)uracil reductase activity"/>
    <property type="evidence" value="ECO:0007669"/>
    <property type="project" value="InterPro"/>
</dbReference>
<dbReference type="Pfam" id="PF01872">
    <property type="entry name" value="RibD_C"/>
    <property type="match status" value="1"/>
</dbReference>
<dbReference type="InterPro" id="IPR050765">
    <property type="entry name" value="Riboflavin_Biosynth_HTPR"/>
</dbReference>
<protein>
    <submittedName>
        <fullName evidence="2">Riboflavin biosynthesis protein RibD C-domain-containing protein</fullName>
        <ecNumber evidence="2">1.5.1.3</ecNumber>
    </submittedName>
</protein>
<keyword evidence="2" id="KW-0560">Oxidoreductase</keyword>
<dbReference type="Gene3D" id="3.40.430.10">
    <property type="entry name" value="Dihydrofolate Reductase, subunit A"/>
    <property type="match status" value="1"/>
</dbReference>